<dbReference type="Proteomes" id="UP000478052">
    <property type="component" value="Unassembled WGS sequence"/>
</dbReference>
<keyword evidence="2" id="KW-1185">Reference proteome</keyword>
<sequence length="67" mass="7833">MNEGILKIQDLGLINRYKNNDEFSHLCGMLDGLEFLPLEHVFEGMAYLRTIVSHEREDLSNYFDEPT</sequence>
<protein>
    <submittedName>
        <fullName evidence="1">Uncharacterized protein</fullName>
    </submittedName>
</protein>
<dbReference type="OrthoDB" id="6589800at2759"/>
<name>A0A6G0YM88_APHCR</name>
<gene>
    <name evidence="1" type="ORF">FWK35_00011212</name>
</gene>
<reference evidence="1 2" key="1">
    <citation type="submission" date="2019-08" db="EMBL/GenBank/DDBJ databases">
        <title>Whole genome of Aphis craccivora.</title>
        <authorList>
            <person name="Voronova N.V."/>
            <person name="Shulinski R.S."/>
            <person name="Bandarenka Y.V."/>
            <person name="Zhorov D.G."/>
            <person name="Warner D."/>
        </authorList>
    </citation>
    <scope>NUCLEOTIDE SEQUENCE [LARGE SCALE GENOMIC DNA]</scope>
    <source>
        <strain evidence="1">180601</strain>
        <tissue evidence="1">Whole Body</tissue>
    </source>
</reference>
<evidence type="ECO:0000313" key="1">
    <source>
        <dbReference type="EMBL" id="KAF0758408.1"/>
    </source>
</evidence>
<comment type="caution">
    <text evidence="1">The sequence shown here is derived from an EMBL/GenBank/DDBJ whole genome shotgun (WGS) entry which is preliminary data.</text>
</comment>
<dbReference type="EMBL" id="VUJU01003310">
    <property type="protein sequence ID" value="KAF0758408.1"/>
    <property type="molecule type" value="Genomic_DNA"/>
</dbReference>
<evidence type="ECO:0000313" key="2">
    <source>
        <dbReference type="Proteomes" id="UP000478052"/>
    </source>
</evidence>
<organism evidence="1 2">
    <name type="scientific">Aphis craccivora</name>
    <name type="common">Cowpea aphid</name>
    <dbReference type="NCBI Taxonomy" id="307492"/>
    <lineage>
        <taxon>Eukaryota</taxon>
        <taxon>Metazoa</taxon>
        <taxon>Ecdysozoa</taxon>
        <taxon>Arthropoda</taxon>
        <taxon>Hexapoda</taxon>
        <taxon>Insecta</taxon>
        <taxon>Pterygota</taxon>
        <taxon>Neoptera</taxon>
        <taxon>Paraneoptera</taxon>
        <taxon>Hemiptera</taxon>
        <taxon>Sternorrhyncha</taxon>
        <taxon>Aphidomorpha</taxon>
        <taxon>Aphidoidea</taxon>
        <taxon>Aphididae</taxon>
        <taxon>Aphidini</taxon>
        <taxon>Aphis</taxon>
        <taxon>Aphis</taxon>
    </lineage>
</organism>
<dbReference type="AlphaFoldDB" id="A0A6G0YM88"/>
<accession>A0A6G0YM88</accession>
<proteinExistence type="predicted"/>